<evidence type="ECO:0000256" key="1">
    <source>
        <dbReference type="ARBA" id="ARBA00022574"/>
    </source>
</evidence>
<dbReference type="PRINTS" id="PR00320">
    <property type="entry name" value="GPROTEINBRPT"/>
</dbReference>
<feature type="repeat" description="WD" evidence="3">
    <location>
        <begin position="531"/>
        <end position="564"/>
    </location>
</feature>
<dbReference type="Pfam" id="PF00400">
    <property type="entry name" value="WD40"/>
    <property type="match status" value="4"/>
</dbReference>
<protein>
    <submittedName>
        <fullName evidence="6">WD40 repeat-like protein</fullName>
    </submittedName>
</protein>
<keyword evidence="2" id="KW-0677">Repeat</keyword>
<feature type="repeat" description="WD" evidence="3">
    <location>
        <begin position="279"/>
        <end position="320"/>
    </location>
</feature>
<dbReference type="InterPro" id="IPR019775">
    <property type="entry name" value="WD40_repeat_CS"/>
</dbReference>
<dbReference type="Pfam" id="PF23627">
    <property type="entry name" value="LisH_WDR26"/>
    <property type="match status" value="1"/>
</dbReference>
<keyword evidence="1 3" id="KW-0853">WD repeat</keyword>
<dbReference type="PROSITE" id="PS50082">
    <property type="entry name" value="WD_REPEATS_2"/>
    <property type="match status" value="5"/>
</dbReference>
<feature type="compositionally biased region" description="Polar residues" evidence="4">
    <location>
        <begin position="25"/>
        <end position="43"/>
    </location>
</feature>
<dbReference type="AlphaFoldDB" id="A0A3N4M0U4"/>
<dbReference type="EMBL" id="ML121532">
    <property type="protein sequence ID" value="RPB27002.1"/>
    <property type="molecule type" value="Genomic_DNA"/>
</dbReference>
<dbReference type="PROSITE" id="PS00678">
    <property type="entry name" value="WD_REPEATS_1"/>
    <property type="match status" value="1"/>
</dbReference>
<feature type="repeat" description="WD" evidence="3">
    <location>
        <begin position="363"/>
        <end position="397"/>
    </location>
</feature>
<dbReference type="PROSITE" id="PS50897">
    <property type="entry name" value="CTLH"/>
    <property type="match status" value="1"/>
</dbReference>
<evidence type="ECO:0000256" key="4">
    <source>
        <dbReference type="SAM" id="MobiDB-lite"/>
    </source>
</evidence>
<dbReference type="InterPro" id="IPR006595">
    <property type="entry name" value="CTLH_C"/>
</dbReference>
<dbReference type="OrthoDB" id="972532at2759"/>
<dbReference type="GO" id="GO:0043161">
    <property type="term" value="P:proteasome-mediated ubiquitin-dependent protein catabolic process"/>
    <property type="evidence" value="ECO:0007669"/>
    <property type="project" value="TreeGrafter"/>
</dbReference>
<feature type="compositionally biased region" description="Polar residues" evidence="4">
    <location>
        <begin position="1"/>
        <end position="15"/>
    </location>
</feature>
<feature type="repeat" description="WD" evidence="3">
    <location>
        <begin position="321"/>
        <end position="362"/>
    </location>
</feature>
<feature type="domain" description="CTLH" evidence="5">
    <location>
        <begin position="107"/>
        <end position="164"/>
    </location>
</feature>
<dbReference type="SMART" id="SM00668">
    <property type="entry name" value="CTLH"/>
    <property type="match status" value="1"/>
</dbReference>
<dbReference type="PANTHER" id="PTHR22838:SF0">
    <property type="entry name" value="WD REPEAT-CONTAINING PROTEIN 26"/>
    <property type="match status" value="1"/>
</dbReference>
<accession>A0A3N4M0U4</accession>
<dbReference type="InterPro" id="IPR020472">
    <property type="entry name" value="WD40_PAC1"/>
</dbReference>
<evidence type="ECO:0000313" key="7">
    <source>
        <dbReference type="Proteomes" id="UP000267821"/>
    </source>
</evidence>
<feature type="region of interest" description="Disordered" evidence="4">
    <location>
        <begin position="1"/>
        <end position="49"/>
    </location>
</feature>
<name>A0A3N4M0U4_9PEZI</name>
<sequence length="582" mass="65017">MRQENGNTSSQSAIPNTIGAFRNGATRNGVSKANGNSTDSSGRNGFVKQEGDSAASSFAMLSSPVPTSDYFGHDREEVTRILMQSLWDLGYSRAAMQLEEDSEYTLEAPEVSHFRQAVLKGEWNKAEKLLFSLDIDKDADTNALLFYMRQQKFLELLEVKDITKALSVLRTELTPLNQNEDKLHSLASLMMCVGPEDLRKNAGWDGAEGLSRQQLLSELSKSITPSTMIPEHRLASLLHQVKQAQISKCLYHNTANSPSLYSDHSCPRDQFPLATIEILTDHSDEVWFLQFSHDGTRLASASQDSSVIVWDTQTWEPIHTLREHPSAVTYVQWSPDDLKLLTATAEKKAMIWDSHSGQCILTIDAHKMRVICCAWAPDGQSFVTGSDDKDLIVWNLQGIELYKWSGSRIYDLAITADGKRLVAIDAEKMVHVYNFITRELEYECNLGSDITSVAVSRDSKYMIINMAAAQEVHLYDIETTSLIQRYVGQKQKEFVIRSCFGGADENLVLSGSEDSLVYVWQRENGNLVEKLPGHSGTVNCVAWNPKDPHVFASAGDDRLIRIWSKASQSQSKGKVKDTDGVF</sequence>
<reference evidence="6 7" key="1">
    <citation type="journal article" date="2018" name="Nat. Ecol. Evol.">
        <title>Pezizomycetes genomes reveal the molecular basis of ectomycorrhizal truffle lifestyle.</title>
        <authorList>
            <person name="Murat C."/>
            <person name="Payen T."/>
            <person name="Noel B."/>
            <person name="Kuo A."/>
            <person name="Morin E."/>
            <person name="Chen J."/>
            <person name="Kohler A."/>
            <person name="Krizsan K."/>
            <person name="Balestrini R."/>
            <person name="Da Silva C."/>
            <person name="Montanini B."/>
            <person name="Hainaut M."/>
            <person name="Levati E."/>
            <person name="Barry K.W."/>
            <person name="Belfiori B."/>
            <person name="Cichocki N."/>
            <person name="Clum A."/>
            <person name="Dockter R.B."/>
            <person name="Fauchery L."/>
            <person name="Guy J."/>
            <person name="Iotti M."/>
            <person name="Le Tacon F."/>
            <person name="Lindquist E.A."/>
            <person name="Lipzen A."/>
            <person name="Malagnac F."/>
            <person name="Mello A."/>
            <person name="Molinier V."/>
            <person name="Miyauchi S."/>
            <person name="Poulain J."/>
            <person name="Riccioni C."/>
            <person name="Rubini A."/>
            <person name="Sitrit Y."/>
            <person name="Splivallo R."/>
            <person name="Traeger S."/>
            <person name="Wang M."/>
            <person name="Zifcakova L."/>
            <person name="Wipf D."/>
            <person name="Zambonelli A."/>
            <person name="Paolocci F."/>
            <person name="Nowrousian M."/>
            <person name="Ottonello S."/>
            <person name="Baldrian P."/>
            <person name="Spatafora J.W."/>
            <person name="Henrissat B."/>
            <person name="Nagy L.G."/>
            <person name="Aury J.M."/>
            <person name="Wincker P."/>
            <person name="Grigoriev I.V."/>
            <person name="Bonfante P."/>
            <person name="Martin F.M."/>
        </authorList>
    </citation>
    <scope>NUCLEOTIDE SEQUENCE [LARGE SCALE GENOMIC DNA]</scope>
    <source>
        <strain evidence="6 7">ATCC MYA-4762</strain>
    </source>
</reference>
<dbReference type="PROSITE" id="PS50294">
    <property type="entry name" value="WD_REPEATS_REGION"/>
    <property type="match status" value="4"/>
</dbReference>
<dbReference type="InterPro" id="IPR036322">
    <property type="entry name" value="WD40_repeat_dom_sf"/>
</dbReference>
<dbReference type="SMART" id="SM00320">
    <property type="entry name" value="WD40"/>
    <property type="match status" value="7"/>
</dbReference>
<evidence type="ECO:0000259" key="5">
    <source>
        <dbReference type="PROSITE" id="PS50897"/>
    </source>
</evidence>
<dbReference type="FunCoup" id="A0A3N4M0U4">
    <property type="interactions" value="462"/>
</dbReference>
<gene>
    <name evidence="6" type="ORF">L211DRAFT_780170</name>
</gene>
<dbReference type="Proteomes" id="UP000267821">
    <property type="component" value="Unassembled WGS sequence"/>
</dbReference>
<dbReference type="STRING" id="1051890.A0A3N4M0U4"/>
<evidence type="ECO:0000256" key="3">
    <source>
        <dbReference type="PROSITE-ProRule" id="PRU00221"/>
    </source>
</evidence>
<dbReference type="SUPFAM" id="SSF50978">
    <property type="entry name" value="WD40 repeat-like"/>
    <property type="match status" value="1"/>
</dbReference>
<organism evidence="6 7">
    <name type="scientific">Terfezia boudieri ATCC MYA-4762</name>
    <dbReference type="NCBI Taxonomy" id="1051890"/>
    <lineage>
        <taxon>Eukaryota</taxon>
        <taxon>Fungi</taxon>
        <taxon>Dikarya</taxon>
        <taxon>Ascomycota</taxon>
        <taxon>Pezizomycotina</taxon>
        <taxon>Pezizomycetes</taxon>
        <taxon>Pezizales</taxon>
        <taxon>Pezizaceae</taxon>
        <taxon>Terfezia</taxon>
    </lineage>
</organism>
<dbReference type="InterPro" id="IPR054080">
    <property type="entry name" value="TPR1-like_2nd"/>
</dbReference>
<dbReference type="Gene3D" id="2.130.10.10">
    <property type="entry name" value="YVTN repeat-like/Quinoprotein amine dehydrogenase"/>
    <property type="match status" value="1"/>
</dbReference>
<dbReference type="InterPro" id="IPR051350">
    <property type="entry name" value="WD_repeat-ST_regulator"/>
</dbReference>
<feature type="repeat" description="WD" evidence="3">
    <location>
        <begin position="504"/>
        <end position="530"/>
    </location>
</feature>
<dbReference type="GO" id="GO:0034657">
    <property type="term" value="C:GID complex"/>
    <property type="evidence" value="ECO:0007669"/>
    <property type="project" value="TreeGrafter"/>
</dbReference>
<proteinExistence type="predicted"/>
<dbReference type="CDD" id="cd00200">
    <property type="entry name" value="WD40"/>
    <property type="match status" value="1"/>
</dbReference>
<dbReference type="PANTHER" id="PTHR22838">
    <property type="entry name" value="WD REPEAT PROTEIN 26-RELATED"/>
    <property type="match status" value="1"/>
</dbReference>
<dbReference type="InParanoid" id="A0A3N4M0U4"/>
<keyword evidence="7" id="KW-1185">Reference proteome</keyword>
<dbReference type="Pfam" id="PF21889">
    <property type="entry name" value="TPR1-like_2nd"/>
    <property type="match status" value="1"/>
</dbReference>
<dbReference type="InterPro" id="IPR001680">
    <property type="entry name" value="WD40_rpt"/>
</dbReference>
<evidence type="ECO:0000256" key="2">
    <source>
        <dbReference type="ARBA" id="ARBA00022737"/>
    </source>
</evidence>
<evidence type="ECO:0000313" key="6">
    <source>
        <dbReference type="EMBL" id="RPB27002.1"/>
    </source>
</evidence>
<dbReference type="InterPro" id="IPR015943">
    <property type="entry name" value="WD40/YVTN_repeat-like_dom_sf"/>
</dbReference>